<accession>A0A9D1RER8</accession>
<dbReference type="Pfam" id="PF11187">
    <property type="entry name" value="Mbeg1-like"/>
    <property type="match status" value="1"/>
</dbReference>
<dbReference type="Proteomes" id="UP000824205">
    <property type="component" value="Unassembled WGS sequence"/>
</dbReference>
<dbReference type="InterPro" id="IPR024499">
    <property type="entry name" value="Mbeg1-like"/>
</dbReference>
<gene>
    <name evidence="1" type="ORF">IAA48_07035</name>
</gene>
<dbReference type="AlphaFoldDB" id="A0A9D1RER8"/>
<protein>
    <submittedName>
        <fullName evidence="1">DUF2974 domain-containing protein</fullName>
    </submittedName>
</protein>
<comment type="caution">
    <text evidence="1">The sequence shown here is derived from an EMBL/GenBank/DDBJ whole genome shotgun (WGS) entry which is preliminary data.</text>
</comment>
<dbReference type="EMBL" id="DXGE01000031">
    <property type="protein sequence ID" value="HIW86237.1"/>
    <property type="molecule type" value="Genomic_DNA"/>
</dbReference>
<reference evidence="1" key="2">
    <citation type="submission" date="2021-04" db="EMBL/GenBank/DDBJ databases">
        <authorList>
            <person name="Gilroy R."/>
        </authorList>
    </citation>
    <scope>NUCLEOTIDE SEQUENCE</scope>
    <source>
        <strain evidence="1">421</strain>
    </source>
</reference>
<evidence type="ECO:0000313" key="2">
    <source>
        <dbReference type="Proteomes" id="UP000824205"/>
    </source>
</evidence>
<dbReference type="SUPFAM" id="SSF53474">
    <property type="entry name" value="alpha/beta-Hydrolases"/>
    <property type="match status" value="1"/>
</dbReference>
<reference evidence="1" key="1">
    <citation type="journal article" date="2021" name="PeerJ">
        <title>Extensive microbial diversity within the chicken gut microbiome revealed by metagenomics and culture.</title>
        <authorList>
            <person name="Gilroy R."/>
            <person name="Ravi A."/>
            <person name="Getino M."/>
            <person name="Pursley I."/>
            <person name="Horton D.L."/>
            <person name="Alikhan N.F."/>
            <person name="Baker D."/>
            <person name="Gharbi K."/>
            <person name="Hall N."/>
            <person name="Watson M."/>
            <person name="Adriaenssens E.M."/>
            <person name="Foster-Nyarko E."/>
            <person name="Jarju S."/>
            <person name="Secka A."/>
            <person name="Antonio M."/>
            <person name="Oren A."/>
            <person name="Chaudhuri R.R."/>
            <person name="La Ragione R."/>
            <person name="Hildebrand F."/>
            <person name="Pallen M.J."/>
        </authorList>
    </citation>
    <scope>NUCLEOTIDE SEQUENCE</scope>
    <source>
        <strain evidence="1">421</strain>
    </source>
</reference>
<sequence>MNSLTEYVKKFGSFRFGNMGMTEADNAVFCRLAYLELARFTGKTLGEAAEEYPLPENANDILKDTVYLLREAGKTIRFGYITVENCREITSNNLETAFYAVTFAVDIDTFFIAFRGTDDKILSFYDDAKLAYSFPIASQTTAMGYVTERLSEHNGNFFLGGHSKGGNLALFAYMFLRDDEKSRILRVYNNDGPGFPQEIADILFTPANCEKVYNLLPEDSIIGRMLTDGGKIKIVKSTASGVAQHNMFTWELNGSAFKAVKRFSALSEYMEDTLTQSLETLPPERMKKAANAIFEIAKASGIRSLKDISVKNYKSLLPAVLQLKTLVDENDDDIPVIVRILAKNLVEAASADKIIERSMPEIREKIGEITEKLRKKQEESGEK</sequence>
<proteinExistence type="predicted"/>
<name>A0A9D1RER8_9FIRM</name>
<evidence type="ECO:0000313" key="1">
    <source>
        <dbReference type="EMBL" id="HIW86237.1"/>
    </source>
</evidence>
<organism evidence="1 2">
    <name type="scientific">Candidatus Eubacterium faecipullorum</name>
    <dbReference type="NCBI Taxonomy" id="2838571"/>
    <lineage>
        <taxon>Bacteria</taxon>
        <taxon>Bacillati</taxon>
        <taxon>Bacillota</taxon>
        <taxon>Clostridia</taxon>
        <taxon>Eubacteriales</taxon>
        <taxon>Eubacteriaceae</taxon>
        <taxon>Eubacterium</taxon>
    </lineage>
</organism>
<dbReference type="InterPro" id="IPR029058">
    <property type="entry name" value="AB_hydrolase_fold"/>
</dbReference>